<dbReference type="EMBL" id="ML986629">
    <property type="protein sequence ID" value="KAF2263173.1"/>
    <property type="molecule type" value="Genomic_DNA"/>
</dbReference>
<dbReference type="InterPro" id="IPR012132">
    <property type="entry name" value="GMC_OxRdtase"/>
</dbReference>
<feature type="active site" description="Proton donor" evidence="3">
    <location>
        <position position="537"/>
    </location>
</feature>
<dbReference type="Gene3D" id="3.50.50.60">
    <property type="entry name" value="FAD/NAD(P)-binding domain"/>
    <property type="match status" value="1"/>
</dbReference>
<comment type="cofactor">
    <cofactor evidence="4">
        <name>FAD</name>
        <dbReference type="ChEBI" id="CHEBI:57692"/>
    </cofactor>
</comment>
<dbReference type="GO" id="GO:0016614">
    <property type="term" value="F:oxidoreductase activity, acting on CH-OH group of donors"/>
    <property type="evidence" value="ECO:0007669"/>
    <property type="project" value="InterPro"/>
</dbReference>
<dbReference type="PANTHER" id="PTHR11552:SF138">
    <property type="entry name" value="DEHYDROGENASE PKFF-RELATED"/>
    <property type="match status" value="1"/>
</dbReference>
<proteinExistence type="inferred from homology"/>
<gene>
    <name evidence="6" type="ORF">CC78DRAFT_560917</name>
</gene>
<evidence type="ECO:0000259" key="5">
    <source>
        <dbReference type="PROSITE" id="PS00624"/>
    </source>
</evidence>
<organism evidence="6 7">
    <name type="scientific">Lojkania enalia</name>
    <dbReference type="NCBI Taxonomy" id="147567"/>
    <lineage>
        <taxon>Eukaryota</taxon>
        <taxon>Fungi</taxon>
        <taxon>Dikarya</taxon>
        <taxon>Ascomycota</taxon>
        <taxon>Pezizomycotina</taxon>
        <taxon>Dothideomycetes</taxon>
        <taxon>Pleosporomycetidae</taxon>
        <taxon>Pleosporales</taxon>
        <taxon>Pleosporales incertae sedis</taxon>
        <taxon>Lojkania</taxon>
    </lineage>
</organism>
<evidence type="ECO:0000313" key="7">
    <source>
        <dbReference type="Proteomes" id="UP000800093"/>
    </source>
</evidence>
<feature type="domain" description="Glucose-methanol-choline oxidoreductase N-terminal" evidence="5">
    <location>
        <begin position="312"/>
        <end position="326"/>
    </location>
</feature>
<keyword evidence="2" id="KW-0325">Glycoprotein</keyword>
<evidence type="ECO:0000313" key="6">
    <source>
        <dbReference type="EMBL" id="KAF2263173.1"/>
    </source>
</evidence>
<evidence type="ECO:0000256" key="2">
    <source>
        <dbReference type="ARBA" id="ARBA00023180"/>
    </source>
</evidence>
<dbReference type="PROSITE" id="PS00624">
    <property type="entry name" value="GMC_OXRED_2"/>
    <property type="match status" value="1"/>
</dbReference>
<dbReference type="PIRSF" id="PIRSF000137">
    <property type="entry name" value="Alcohol_oxidase"/>
    <property type="match status" value="1"/>
</dbReference>
<name>A0A9P4N322_9PLEO</name>
<keyword evidence="4" id="KW-0274">FAD</keyword>
<dbReference type="PANTHER" id="PTHR11552">
    <property type="entry name" value="GLUCOSE-METHANOL-CHOLINE GMC OXIDOREDUCTASE"/>
    <property type="match status" value="1"/>
</dbReference>
<keyword evidence="4" id="KW-0285">Flavoprotein</keyword>
<evidence type="ECO:0000256" key="4">
    <source>
        <dbReference type="PIRSR" id="PIRSR000137-2"/>
    </source>
</evidence>
<dbReference type="InterPro" id="IPR000172">
    <property type="entry name" value="GMC_OxRdtase_N"/>
</dbReference>
<dbReference type="AlphaFoldDB" id="A0A9P4N322"/>
<dbReference type="SUPFAM" id="SSF54373">
    <property type="entry name" value="FAD-linked reductases, C-terminal domain"/>
    <property type="match status" value="1"/>
</dbReference>
<dbReference type="InterPro" id="IPR007867">
    <property type="entry name" value="GMC_OxRtase_C"/>
</dbReference>
<dbReference type="InterPro" id="IPR036188">
    <property type="entry name" value="FAD/NAD-bd_sf"/>
</dbReference>
<comment type="caution">
    <text evidence="6">The sequence shown here is derived from an EMBL/GenBank/DDBJ whole genome shotgun (WGS) entry which is preliminary data.</text>
</comment>
<evidence type="ECO:0000256" key="1">
    <source>
        <dbReference type="ARBA" id="ARBA00010790"/>
    </source>
</evidence>
<feature type="active site" description="Proton acceptor" evidence="3">
    <location>
        <position position="581"/>
    </location>
</feature>
<dbReference type="OrthoDB" id="269227at2759"/>
<protein>
    <submittedName>
        <fullName evidence="6">Glucose-methanol-choline oxidoreductase</fullName>
    </submittedName>
</protein>
<dbReference type="GO" id="GO:0044550">
    <property type="term" value="P:secondary metabolite biosynthetic process"/>
    <property type="evidence" value="ECO:0007669"/>
    <property type="project" value="TreeGrafter"/>
</dbReference>
<dbReference type="GO" id="GO:0050660">
    <property type="term" value="F:flavin adenine dinucleotide binding"/>
    <property type="evidence" value="ECO:0007669"/>
    <property type="project" value="InterPro"/>
</dbReference>
<keyword evidence="7" id="KW-1185">Reference proteome</keyword>
<accession>A0A9P4N322</accession>
<reference evidence="7" key="1">
    <citation type="journal article" date="2020" name="Stud. Mycol.">
        <title>101 Dothideomycetes genomes: A test case for predicting lifestyles and emergence of pathogens.</title>
        <authorList>
            <person name="Haridas S."/>
            <person name="Albert R."/>
            <person name="Binder M."/>
            <person name="Bloem J."/>
            <person name="LaButti K."/>
            <person name="Salamov A."/>
            <person name="Andreopoulos B."/>
            <person name="Baker S."/>
            <person name="Barry K."/>
            <person name="Bills G."/>
            <person name="Bluhm B."/>
            <person name="Cannon C."/>
            <person name="Castanera R."/>
            <person name="Culley D."/>
            <person name="Daum C."/>
            <person name="Ezra D."/>
            <person name="Gonzalez J."/>
            <person name="Henrissat B."/>
            <person name="Kuo A."/>
            <person name="Liang C."/>
            <person name="Lipzen A."/>
            <person name="Lutzoni F."/>
            <person name="Magnuson J."/>
            <person name="Mondo S."/>
            <person name="Nolan M."/>
            <person name="Ohm R."/>
            <person name="Pangilinan J."/>
            <person name="Park H.-J."/>
            <person name="Ramirez L."/>
            <person name="Alfaro M."/>
            <person name="Sun H."/>
            <person name="Tritt A."/>
            <person name="Yoshinaga Y."/>
            <person name="Zwiers L.-H."/>
            <person name="Turgeon B."/>
            <person name="Goodwin S."/>
            <person name="Spatafora J."/>
            <person name="Crous P."/>
            <person name="Grigoriev I."/>
        </authorList>
    </citation>
    <scope>NUCLEOTIDE SEQUENCE [LARGE SCALE GENOMIC DNA]</scope>
    <source>
        <strain evidence="7">CBS 304.66</strain>
    </source>
</reference>
<dbReference type="SUPFAM" id="SSF51905">
    <property type="entry name" value="FAD/NAD(P)-binding domain"/>
    <property type="match status" value="1"/>
</dbReference>
<dbReference type="Pfam" id="PF00732">
    <property type="entry name" value="GMC_oxred_N"/>
    <property type="match status" value="1"/>
</dbReference>
<dbReference type="Gene3D" id="3.30.560.10">
    <property type="entry name" value="Glucose Oxidase, domain 3"/>
    <property type="match status" value="1"/>
</dbReference>
<evidence type="ECO:0000256" key="3">
    <source>
        <dbReference type="PIRSR" id="PIRSR000137-1"/>
    </source>
</evidence>
<comment type="similarity">
    <text evidence="1">Belongs to the GMC oxidoreductase family.</text>
</comment>
<sequence>MQPLTVTPASASCAFDSISGQYLLGSSFGIPGLNATFDYLIVGGGTAGLALANRLTESEKYTVAVIESGSLYEIGNSNQSQIPRYVWNGAGLGFDDVNPLVDWVIRTEPELGIGGQRIHYPRGRTLGGSSARNHMVYNRATKGSYKKWADEVGDKVYEWESWSKYFDKSTTFYPPDNSKRLANSTPLDDPAGKRATSGPVRISYTNWVLPFTSWMLKATIALGMKPIPGFIDGELIGSSWNLRSVHPTTQTRESAETAYLRPALKRQNLIVYHSSTVLKILFEEKMAVGVLVDTLRKQFNLKAKIEVIISAGAFQSPQLLMVSGIGPRRILENFGIPVLVDAPGVGKGMQDHPAVSVTRKVRLVTSTVLNDPAKIEAAIESYIHNGTGPLASTGGEVVAWEKLPRRLVSNTTATALSEVPNDWPDLEYIVTSSYPGVPPDSADYAGLTTVLVNTFSQGNVSISSASALDLPVVNVAFLTDSRDQEVAIAAVKRTREILNHPSLAPIMVGSESVPGSDTETDEQILRYIQANARTISHVSCTCKMGRRGDKTAVVDSRGRVFGVQRLRVIDASVMPFLPPGHPMATVYALAELLAEDICQGRGAN</sequence>
<feature type="binding site" evidence="4">
    <location>
        <position position="277"/>
    </location>
    <ligand>
        <name>FAD</name>
        <dbReference type="ChEBI" id="CHEBI:57692"/>
    </ligand>
</feature>
<dbReference type="Proteomes" id="UP000800093">
    <property type="component" value="Unassembled WGS sequence"/>
</dbReference>
<feature type="binding site" evidence="4">
    <location>
        <begin position="133"/>
        <end position="136"/>
    </location>
    <ligand>
        <name>FAD</name>
        <dbReference type="ChEBI" id="CHEBI:57692"/>
    </ligand>
</feature>
<dbReference type="Pfam" id="PF05199">
    <property type="entry name" value="GMC_oxred_C"/>
    <property type="match status" value="1"/>
</dbReference>